<evidence type="ECO:0000313" key="1">
    <source>
        <dbReference type="EMBL" id="KAH3668958.1"/>
    </source>
</evidence>
<comment type="caution">
    <text evidence="1">The sequence shown here is derived from an EMBL/GenBank/DDBJ whole genome shotgun (WGS) entry which is preliminary data.</text>
</comment>
<dbReference type="RefSeq" id="XP_046063372.1">
    <property type="nucleotide sequence ID" value="XM_046203613.1"/>
</dbReference>
<sequence length="158" mass="17442">MSSIWSLNASLSSSLSKMAKAPALLRGSINPSGLVTLEPITLTSLAWKIAKEIRHLKFLGNVWSILACSNRKSVCMDGGRPKFEAQNWSAKNTASQVLVLHFSASGRATCVLENSLMNFPLWRPNWKDKFFASPTNLYEQSSSTFWLGSGHVPRIRSA</sequence>
<gene>
    <name evidence="1" type="ORF">OGAPHI_002713</name>
</gene>
<reference evidence="1" key="1">
    <citation type="journal article" date="2021" name="Open Biol.">
        <title>Shared evolutionary footprints suggest mitochondrial oxidative damage underlies multiple complex I losses in fungi.</title>
        <authorList>
            <person name="Schikora-Tamarit M.A."/>
            <person name="Marcet-Houben M."/>
            <person name="Nosek J."/>
            <person name="Gabaldon T."/>
        </authorList>
    </citation>
    <scope>NUCLEOTIDE SEQUENCE</scope>
    <source>
        <strain evidence="1">CBS6075</strain>
    </source>
</reference>
<keyword evidence="2" id="KW-1185">Reference proteome</keyword>
<name>A0A9P8T7A7_9ASCO</name>
<dbReference type="EMBL" id="JAEUBE010000158">
    <property type="protein sequence ID" value="KAH3668958.1"/>
    <property type="molecule type" value="Genomic_DNA"/>
</dbReference>
<dbReference type="OrthoDB" id="10577732at2759"/>
<proteinExistence type="predicted"/>
<dbReference type="Proteomes" id="UP000769157">
    <property type="component" value="Unassembled WGS sequence"/>
</dbReference>
<accession>A0A9P8T7A7</accession>
<organism evidence="1 2">
    <name type="scientific">Ogataea philodendri</name>
    <dbReference type="NCBI Taxonomy" id="1378263"/>
    <lineage>
        <taxon>Eukaryota</taxon>
        <taxon>Fungi</taxon>
        <taxon>Dikarya</taxon>
        <taxon>Ascomycota</taxon>
        <taxon>Saccharomycotina</taxon>
        <taxon>Pichiomycetes</taxon>
        <taxon>Pichiales</taxon>
        <taxon>Pichiaceae</taxon>
        <taxon>Ogataea</taxon>
    </lineage>
</organism>
<evidence type="ECO:0000313" key="2">
    <source>
        <dbReference type="Proteomes" id="UP000769157"/>
    </source>
</evidence>
<protein>
    <submittedName>
        <fullName evidence="1">Uncharacterized protein</fullName>
    </submittedName>
</protein>
<dbReference type="GeneID" id="70234680"/>
<reference evidence="1" key="2">
    <citation type="submission" date="2021-01" db="EMBL/GenBank/DDBJ databases">
        <authorList>
            <person name="Schikora-Tamarit M.A."/>
        </authorList>
    </citation>
    <scope>NUCLEOTIDE SEQUENCE</scope>
    <source>
        <strain evidence="1">CBS6075</strain>
    </source>
</reference>
<dbReference type="AlphaFoldDB" id="A0A9P8T7A7"/>